<accession>A0A8W7P8T5</accession>
<evidence type="ECO:0000259" key="3">
    <source>
        <dbReference type="PROSITE" id="PS50240"/>
    </source>
</evidence>
<dbReference type="Gene3D" id="2.40.10.10">
    <property type="entry name" value="Trypsin-like serine proteases"/>
    <property type="match status" value="1"/>
</dbReference>
<dbReference type="SMART" id="SM00020">
    <property type="entry name" value="Tryp_SPc"/>
    <property type="match status" value="1"/>
</dbReference>
<feature type="chain" id="PRO_5036470967" description="Peptidase S1 domain-containing protein" evidence="2">
    <location>
        <begin position="23"/>
        <end position="501"/>
    </location>
</feature>
<dbReference type="InterPro" id="IPR043504">
    <property type="entry name" value="Peptidase_S1_PA_chymotrypsin"/>
</dbReference>
<evidence type="ECO:0000256" key="2">
    <source>
        <dbReference type="SAM" id="SignalP"/>
    </source>
</evidence>
<feature type="domain" description="Peptidase S1" evidence="3">
    <location>
        <begin position="236"/>
        <end position="483"/>
    </location>
</feature>
<reference evidence="4" key="1">
    <citation type="submission" date="2022-08" db="UniProtKB">
        <authorList>
            <consortium name="EnsemblMetazoa"/>
        </authorList>
    </citation>
    <scope>IDENTIFICATION</scope>
</reference>
<dbReference type="GO" id="GO:0006508">
    <property type="term" value="P:proteolysis"/>
    <property type="evidence" value="ECO:0007669"/>
    <property type="project" value="InterPro"/>
</dbReference>
<dbReference type="PANTHER" id="PTHR24260">
    <property type="match status" value="1"/>
</dbReference>
<dbReference type="VEuPathDB" id="VectorBase:ACON2_040617"/>
<dbReference type="InterPro" id="IPR051333">
    <property type="entry name" value="CLIP_Serine_Protease"/>
</dbReference>
<organism evidence="4">
    <name type="scientific">Anopheles coluzzii</name>
    <name type="common">African malaria mosquito</name>
    <dbReference type="NCBI Taxonomy" id="1518534"/>
    <lineage>
        <taxon>Eukaryota</taxon>
        <taxon>Metazoa</taxon>
        <taxon>Ecdysozoa</taxon>
        <taxon>Arthropoda</taxon>
        <taxon>Hexapoda</taxon>
        <taxon>Insecta</taxon>
        <taxon>Pterygota</taxon>
        <taxon>Neoptera</taxon>
        <taxon>Endopterygota</taxon>
        <taxon>Diptera</taxon>
        <taxon>Nematocera</taxon>
        <taxon>Culicoidea</taxon>
        <taxon>Culicidae</taxon>
        <taxon>Anophelinae</taxon>
        <taxon>Anopheles</taxon>
    </lineage>
</organism>
<comment type="similarity">
    <text evidence="1">Belongs to the peptidase S1 family. CLIP subfamily.</text>
</comment>
<dbReference type="InterPro" id="IPR001254">
    <property type="entry name" value="Trypsin_dom"/>
</dbReference>
<dbReference type="GO" id="GO:0004252">
    <property type="term" value="F:serine-type endopeptidase activity"/>
    <property type="evidence" value="ECO:0007669"/>
    <property type="project" value="InterPro"/>
</dbReference>
<feature type="signal peptide" evidence="2">
    <location>
        <begin position="1"/>
        <end position="22"/>
    </location>
</feature>
<dbReference type="Proteomes" id="UP000075882">
    <property type="component" value="Unassembled WGS sequence"/>
</dbReference>
<evidence type="ECO:0000313" key="4">
    <source>
        <dbReference type="EnsemblMetazoa" id="ACOM027837-PA.1"/>
    </source>
</evidence>
<dbReference type="InterPro" id="IPR009003">
    <property type="entry name" value="Peptidase_S1_PA"/>
</dbReference>
<sequence length="501" mass="57528">MSFLPFLCRRIVVLGLQPHTLTNCTPSTCEQTHQLVEIKNIILPSPINNSRQMFALLEFVESANLNIPYIRPICLPFMDQLYKHVPSNMIMSSYYNNILSKRIALIDTPTCQQRFLVERFYFEFNNLTVECAVEEEMFRQMPLPATLGSLLQMPVRYGGKTQYFLYAINTVYPASFDFLVFGPYLFTRFEMDNIEWILENMEEKVRQTSFLTTTGNTRVNLKPVQHASSQALYDFNTCGESSPSYLTPWTGGVYYDKLEFEGGTGLVTLINEWYAVGPASCFDNSSAQFIIVFGFFGKAIEIECDMTNNTELCNVPPQSVTVQKVFNHPLYNGTRNHDIALVKLATRVDTSRPNVKPICLPITDAIRSYDVSNLVMRKSSFELTKVDDRYVDTEECQKRWQGLKVRFAVDESKHCVIQQRTMEETCITINAGDSLQSLQTMASGDRHFLRGFATARPSHCSIYYPVVYTNTDTYLDWILKIMEQPADLPFDLRDKLIFNKK</sequence>
<proteinExistence type="inferred from homology"/>
<dbReference type="EnsemblMetazoa" id="ACOM027837-RA">
    <property type="protein sequence ID" value="ACOM027837-PA.1"/>
    <property type="gene ID" value="ACOM027837"/>
</dbReference>
<dbReference type="Pfam" id="PF00089">
    <property type="entry name" value="Trypsin"/>
    <property type="match status" value="1"/>
</dbReference>
<dbReference type="PANTHER" id="PTHR24260:SF139">
    <property type="entry name" value="CLIP DOMAIN-CONTAINING SERINE PROTEASE"/>
    <property type="match status" value="1"/>
</dbReference>
<name>A0A8W7P8T5_ANOCL</name>
<keyword evidence="2" id="KW-0732">Signal</keyword>
<dbReference type="AlphaFoldDB" id="A0A8W7P8T5"/>
<dbReference type="SUPFAM" id="SSF50494">
    <property type="entry name" value="Trypsin-like serine proteases"/>
    <property type="match status" value="2"/>
</dbReference>
<dbReference type="PROSITE" id="PS50240">
    <property type="entry name" value="TRYPSIN_DOM"/>
    <property type="match status" value="1"/>
</dbReference>
<evidence type="ECO:0000256" key="1">
    <source>
        <dbReference type="ARBA" id="ARBA00024195"/>
    </source>
</evidence>
<protein>
    <recommendedName>
        <fullName evidence="3">Peptidase S1 domain-containing protein</fullName>
    </recommendedName>
</protein>